<feature type="domain" description="ABC transporter" evidence="8">
    <location>
        <begin position="589"/>
        <end position="817"/>
    </location>
</feature>
<dbReference type="PRINTS" id="PR00111">
    <property type="entry name" value="ABHYDROLASE"/>
</dbReference>
<dbReference type="SUPFAM" id="SSF49785">
    <property type="entry name" value="Galactose-binding domain-like"/>
    <property type="match status" value="1"/>
</dbReference>
<dbReference type="InterPro" id="IPR017871">
    <property type="entry name" value="ABC_transporter-like_CS"/>
</dbReference>
<evidence type="ECO:0000256" key="2">
    <source>
        <dbReference type="ARBA" id="ARBA00022448"/>
    </source>
</evidence>
<dbReference type="Pfam" id="PF02129">
    <property type="entry name" value="Peptidase_S15"/>
    <property type="match status" value="1"/>
</dbReference>
<dbReference type="InterPro" id="IPR027417">
    <property type="entry name" value="P-loop_NTPase"/>
</dbReference>
<dbReference type="PROSITE" id="PS50893">
    <property type="entry name" value="ABC_TRANSPORTER_2"/>
    <property type="match status" value="1"/>
</dbReference>
<dbReference type="PROSITE" id="PS00211">
    <property type="entry name" value="ABC_TRANSPORTER_1"/>
    <property type="match status" value="1"/>
</dbReference>
<gene>
    <name evidence="9" type="ORF">ACFSBI_15720</name>
</gene>
<dbReference type="InterPro" id="IPR003593">
    <property type="entry name" value="AAA+_ATPase"/>
</dbReference>
<accession>A0ABW4LK13</accession>
<evidence type="ECO:0000256" key="3">
    <source>
        <dbReference type="ARBA" id="ARBA00022741"/>
    </source>
</evidence>
<dbReference type="PANTHER" id="PTHR43335:SF4">
    <property type="entry name" value="ABC TRANSPORTER, ATP-BINDING PROTEIN"/>
    <property type="match status" value="1"/>
</dbReference>
<dbReference type="SMART" id="SM00382">
    <property type="entry name" value="AAA"/>
    <property type="match status" value="1"/>
</dbReference>
<keyword evidence="3" id="KW-0547">Nucleotide-binding</keyword>
<dbReference type="RefSeq" id="WP_377936596.1">
    <property type="nucleotide sequence ID" value="NZ_JBHUEA010000037.1"/>
</dbReference>
<dbReference type="InterPro" id="IPR029058">
    <property type="entry name" value="AB_hydrolase_fold"/>
</dbReference>
<feature type="signal peptide" evidence="7">
    <location>
        <begin position="1"/>
        <end position="23"/>
    </location>
</feature>
<evidence type="ECO:0000313" key="9">
    <source>
        <dbReference type="EMBL" id="MFD1722998.1"/>
    </source>
</evidence>
<evidence type="ECO:0000313" key="10">
    <source>
        <dbReference type="Proteomes" id="UP001597347"/>
    </source>
</evidence>
<name>A0ABW4LK13_9MICO</name>
<feature type="transmembrane region" description="Helical" evidence="6">
    <location>
        <begin position="551"/>
        <end position="574"/>
    </location>
</feature>
<comment type="similarity">
    <text evidence="1">Belongs to the ABC transporter superfamily.</text>
</comment>
<reference evidence="10" key="1">
    <citation type="journal article" date="2019" name="Int. J. Syst. Evol. Microbiol.">
        <title>The Global Catalogue of Microorganisms (GCM) 10K type strain sequencing project: providing services to taxonomists for standard genome sequencing and annotation.</title>
        <authorList>
            <consortium name="The Broad Institute Genomics Platform"/>
            <consortium name="The Broad Institute Genome Sequencing Center for Infectious Disease"/>
            <person name="Wu L."/>
            <person name="Ma J."/>
        </authorList>
    </citation>
    <scope>NUCLEOTIDE SEQUENCE [LARGE SCALE GENOMIC DNA]</scope>
    <source>
        <strain evidence="10">CGMCC 1.12471</strain>
    </source>
</reference>
<dbReference type="InterPro" id="IPR003439">
    <property type="entry name" value="ABC_transporter-like_ATP-bd"/>
</dbReference>
<dbReference type="Gene3D" id="3.40.50.300">
    <property type="entry name" value="P-loop containing nucleotide triphosphate hydrolases"/>
    <property type="match status" value="1"/>
</dbReference>
<keyword evidence="6" id="KW-0472">Membrane</keyword>
<protein>
    <submittedName>
        <fullName evidence="9">Alpha/beta fold hydrolase</fullName>
    </submittedName>
</protein>
<evidence type="ECO:0000256" key="1">
    <source>
        <dbReference type="ARBA" id="ARBA00005417"/>
    </source>
</evidence>
<keyword evidence="10" id="KW-1185">Reference proteome</keyword>
<sequence>MRPGPSLLRTAAALLLAASALGAAPTPAASVEAGAGPSARELTVPVREAPGSTAVIRLDAEVYTPESTPAPAVLLAHGFGQDRTAVAGEARRLQGEGYVVLAYSARGFGRSEGRIGLDSLDGEVPDARAMIDVLDADPAVLHRGGDPVVAVVGGSYGGALALMAGATDPRVDTVVAAITWNDLASALAPRSTGAPAGAALRDFKVGWGSRLFAAGIAGSDAPCGRFTTAFCDLYRRLVTGGTPTPADLALLARSSPSTVLDRMRAPTLLVQGEQDRLFGLDQADANARQLRAAGAPVQVRWFDGGHDGGSPAGGGGSTGLDGVLDGWLAAHLRRDEPVPSRFVLDVPASATSFREQRTGARYTGLTGGGTQVALTGGPATVVNPPGGVPAAVTGIPGIASGALPGRLTGLLGGTAGGSATFTSAALTAPALLAGAPTIDVRVEPAGGTTPQDAVLYAQLSVRTGDAERALPGGVAPIRFVLPAGGATVRVALPATAWSLAPGDRIALTLRTSDSQWLGQTAPAAYRVAVASPLVLPSVAVVATSRSAGLPAAGVVIGIVVALLVALLLLGVAAVRRRRRTAAAEDGPPLEVRGLTKRFRSGFLAVDDASFTVERGQVLGLLGENGAGKTTTLRMATGLIGPGAGEVRLFGQPVAPGAPALARLGCFIEGPGFLVQLTGRRNLQLYWAATGRPEAEAHLDEVLRVADLGAAIDAPVRGYSQGMRQRLAIAQAMLGLPELLVLDEPTNGLDPPQITALRAVLREYAASGRTVVVSSHLLAEVERTCSHVVVMSHGRVVAAGGVDEVAGERGLEAAFLDLIGATEPVA</sequence>
<dbReference type="SMART" id="SM00939">
    <property type="entry name" value="PepX_C"/>
    <property type="match status" value="1"/>
</dbReference>
<dbReference type="Proteomes" id="UP001597347">
    <property type="component" value="Unassembled WGS sequence"/>
</dbReference>
<dbReference type="SUPFAM" id="SSF52540">
    <property type="entry name" value="P-loop containing nucleoside triphosphate hydrolases"/>
    <property type="match status" value="1"/>
</dbReference>
<dbReference type="Gene3D" id="3.40.50.1820">
    <property type="entry name" value="alpha/beta hydrolase"/>
    <property type="match status" value="1"/>
</dbReference>
<evidence type="ECO:0000256" key="4">
    <source>
        <dbReference type="ARBA" id="ARBA00022801"/>
    </source>
</evidence>
<dbReference type="SUPFAM" id="SSF53474">
    <property type="entry name" value="alpha/beta-Hydrolases"/>
    <property type="match status" value="1"/>
</dbReference>
<keyword evidence="4 9" id="KW-0378">Hydrolase</keyword>
<dbReference type="InterPro" id="IPR000383">
    <property type="entry name" value="Xaa-Pro-like_dom"/>
</dbReference>
<dbReference type="InterPro" id="IPR000073">
    <property type="entry name" value="AB_hydrolase_1"/>
</dbReference>
<keyword evidence="6" id="KW-0812">Transmembrane</keyword>
<feature type="chain" id="PRO_5046715369" evidence="7">
    <location>
        <begin position="24"/>
        <end position="825"/>
    </location>
</feature>
<dbReference type="InterPro" id="IPR013736">
    <property type="entry name" value="Xaa-Pro_dipept_C"/>
</dbReference>
<keyword evidence="6" id="KW-1133">Transmembrane helix</keyword>
<dbReference type="Gene3D" id="2.60.120.260">
    <property type="entry name" value="Galactose-binding domain-like"/>
    <property type="match status" value="1"/>
</dbReference>
<comment type="caution">
    <text evidence="9">The sequence shown here is derived from an EMBL/GenBank/DDBJ whole genome shotgun (WGS) entry which is preliminary data.</text>
</comment>
<evidence type="ECO:0000256" key="6">
    <source>
        <dbReference type="SAM" id="Phobius"/>
    </source>
</evidence>
<evidence type="ECO:0000256" key="7">
    <source>
        <dbReference type="SAM" id="SignalP"/>
    </source>
</evidence>
<dbReference type="InterPro" id="IPR008979">
    <property type="entry name" value="Galactose-bd-like_sf"/>
</dbReference>
<keyword evidence="7" id="KW-0732">Signal</keyword>
<evidence type="ECO:0000259" key="8">
    <source>
        <dbReference type="PROSITE" id="PS50893"/>
    </source>
</evidence>
<keyword evidence="5" id="KW-0067">ATP-binding</keyword>
<dbReference type="Pfam" id="PF00005">
    <property type="entry name" value="ABC_tran"/>
    <property type="match status" value="1"/>
</dbReference>
<proteinExistence type="inferred from homology"/>
<organism evidence="9 10">
    <name type="scientific">Amnibacterium endophyticum</name>
    <dbReference type="NCBI Taxonomy" id="2109337"/>
    <lineage>
        <taxon>Bacteria</taxon>
        <taxon>Bacillati</taxon>
        <taxon>Actinomycetota</taxon>
        <taxon>Actinomycetes</taxon>
        <taxon>Micrococcales</taxon>
        <taxon>Microbacteriaceae</taxon>
        <taxon>Amnibacterium</taxon>
    </lineage>
</organism>
<keyword evidence="2" id="KW-0813">Transport</keyword>
<dbReference type="PANTHER" id="PTHR43335">
    <property type="entry name" value="ABC TRANSPORTER, ATP-BINDING PROTEIN"/>
    <property type="match status" value="1"/>
</dbReference>
<dbReference type="EMBL" id="JBHUEA010000037">
    <property type="protein sequence ID" value="MFD1722998.1"/>
    <property type="molecule type" value="Genomic_DNA"/>
</dbReference>
<dbReference type="GO" id="GO:0016787">
    <property type="term" value="F:hydrolase activity"/>
    <property type="evidence" value="ECO:0007669"/>
    <property type="project" value="UniProtKB-KW"/>
</dbReference>
<evidence type="ECO:0000256" key="5">
    <source>
        <dbReference type="ARBA" id="ARBA00022840"/>
    </source>
</evidence>